<dbReference type="InterPro" id="IPR027417">
    <property type="entry name" value="P-loop_NTPase"/>
</dbReference>
<dbReference type="Pfam" id="PF00005">
    <property type="entry name" value="ABC_tran"/>
    <property type="match status" value="1"/>
</dbReference>
<keyword evidence="3" id="KW-0067">ATP-binding</keyword>
<keyword evidence="2" id="KW-0547">Nucleotide-binding</keyword>
<dbReference type="PROSITE" id="PS00211">
    <property type="entry name" value="ABC_TRANSPORTER_1"/>
    <property type="match status" value="1"/>
</dbReference>
<dbReference type="GO" id="GO:0022857">
    <property type="term" value="F:transmembrane transporter activity"/>
    <property type="evidence" value="ECO:0007669"/>
    <property type="project" value="TreeGrafter"/>
</dbReference>
<evidence type="ECO:0000313" key="7">
    <source>
        <dbReference type="Proteomes" id="UP000007844"/>
    </source>
</evidence>
<comment type="similarity">
    <text evidence="4">Belongs to the ABC transporter superfamily. Macrolide exporter (TC 3.A.1.122) family.</text>
</comment>
<feature type="domain" description="ABC transporter" evidence="5">
    <location>
        <begin position="8"/>
        <end position="226"/>
    </location>
</feature>
<evidence type="ECO:0000256" key="1">
    <source>
        <dbReference type="ARBA" id="ARBA00022448"/>
    </source>
</evidence>
<dbReference type="InterPro" id="IPR017911">
    <property type="entry name" value="MacB-like_ATP-bd"/>
</dbReference>
<dbReference type="HOGENOM" id="CLU_000604_1_22_7"/>
<dbReference type="GO" id="GO:0005886">
    <property type="term" value="C:plasma membrane"/>
    <property type="evidence" value="ECO:0007669"/>
    <property type="project" value="TreeGrafter"/>
</dbReference>
<dbReference type="RefSeq" id="WP_014259835.1">
    <property type="nucleotide sequence ID" value="NC_016629.1"/>
</dbReference>
<dbReference type="GO" id="GO:0098796">
    <property type="term" value="C:membrane protein complex"/>
    <property type="evidence" value="ECO:0007669"/>
    <property type="project" value="UniProtKB-ARBA"/>
</dbReference>
<dbReference type="GO" id="GO:0005524">
    <property type="term" value="F:ATP binding"/>
    <property type="evidence" value="ECO:0007669"/>
    <property type="project" value="UniProtKB-KW"/>
</dbReference>
<dbReference type="GO" id="GO:0016887">
    <property type="term" value="F:ATP hydrolysis activity"/>
    <property type="evidence" value="ECO:0007669"/>
    <property type="project" value="InterPro"/>
</dbReference>
<dbReference type="Gene3D" id="3.40.50.300">
    <property type="entry name" value="P-loop containing nucleotide triphosphate hydrolases"/>
    <property type="match status" value="1"/>
</dbReference>
<dbReference type="EMBL" id="CP003221">
    <property type="protein sequence ID" value="EGJ50074.1"/>
    <property type="molecule type" value="Genomic_DNA"/>
</dbReference>
<dbReference type="FunFam" id="3.40.50.300:FF:000032">
    <property type="entry name" value="Export ABC transporter ATP-binding protein"/>
    <property type="match status" value="1"/>
</dbReference>
<evidence type="ECO:0000259" key="5">
    <source>
        <dbReference type="PROSITE" id="PS50893"/>
    </source>
</evidence>
<dbReference type="KEGG" id="daf:Desaf_1738"/>
<dbReference type="PANTHER" id="PTHR24220">
    <property type="entry name" value="IMPORT ATP-BINDING PROTEIN"/>
    <property type="match status" value="1"/>
</dbReference>
<accession>F3Z1W6</accession>
<evidence type="ECO:0000313" key="6">
    <source>
        <dbReference type="EMBL" id="EGJ50074.1"/>
    </source>
</evidence>
<gene>
    <name evidence="6" type="ORF">Desaf_1738</name>
</gene>
<dbReference type="InterPro" id="IPR017871">
    <property type="entry name" value="ABC_transporter-like_CS"/>
</dbReference>
<dbReference type="InterPro" id="IPR003593">
    <property type="entry name" value="AAA+_ATPase"/>
</dbReference>
<organism evidence="6 7">
    <name type="scientific">Desulfocurvibacter africanus subsp. africanus str. Walvis Bay</name>
    <dbReference type="NCBI Taxonomy" id="690850"/>
    <lineage>
        <taxon>Bacteria</taxon>
        <taxon>Pseudomonadati</taxon>
        <taxon>Thermodesulfobacteriota</taxon>
        <taxon>Desulfovibrionia</taxon>
        <taxon>Desulfovibrionales</taxon>
        <taxon>Desulfovibrionaceae</taxon>
        <taxon>Desulfocurvibacter</taxon>
    </lineage>
</organism>
<reference evidence="6 7" key="1">
    <citation type="journal article" date="2011" name="J. Bacteriol.">
        <title>Genome sequence of the mercury-methylating and pleomorphic Desulfovibrio africanus Strain Walvis Bay.</title>
        <authorList>
            <person name="Brown S.D."/>
            <person name="Wall J.D."/>
            <person name="Kucken A.M."/>
            <person name="Gilmour C.C."/>
            <person name="Podar M."/>
            <person name="Brandt C.C."/>
            <person name="Teshima H."/>
            <person name="Detter J.C."/>
            <person name="Han C.S."/>
            <person name="Land M.L."/>
            <person name="Lucas S."/>
            <person name="Han J."/>
            <person name="Pennacchio L."/>
            <person name="Nolan M."/>
            <person name="Pitluck S."/>
            <person name="Woyke T."/>
            <person name="Goodwin L."/>
            <person name="Palumbo A.V."/>
            <person name="Elias D.A."/>
        </authorList>
    </citation>
    <scope>NUCLEOTIDE SEQUENCE [LARGE SCALE GENOMIC DNA]</scope>
    <source>
        <strain evidence="6 7">Walvis Bay</strain>
    </source>
</reference>
<dbReference type="InterPro" id="IPR003439">
    <property type="entry name" value="ABC_transporter-like_ATP-bd"/>
</dbReference>
<name>F3Z1W6_DESAF</name>
<evidence type="ECO:0000256" key="4">
    <source>
        <dbReference type="ARBA" id="ARBA00038388"/>
    </source>
</evidence>
<dbReference type="SUPFAM" id="SSF52540">
    <property type="entry name" value="P-loop containing nucleoside triphosphate hydrolases"/>
    <property type="match status" value="1"/>
</dbReference>
<dbReference type="Proteomes" id="UP000007844">
    <property type="component" value="Chromosome"/>
</dbReference>
<dbReference type="PROSITE" id="PS50893">
    <property type="entry name" value="ABC_TRANSPORTER_2"/>
    <property type="match status" value="1"/>
</dbReference>
<keyword evidence="7" id="KW-1185">Reference proteome</keyword>
<dbReference type="eggNOG" id="COG4181">
    <property type="taxonomic scope" value="Bacteria"/>
</dbReference>
<protein>
    <submittedName>
        <fullName evidence="6">Polyamine-transporting ATPase</fullName>
    </submittedName>
</protein>
<dbReference type="CDD" id="cd03255">
    <property type="entry name" value="ABC_MJ0796_LolCDE_FtsE"/>
    <property type="match status" value="1"/>
</dbReference>
<dbReference type="AlphaFoldDB" id="F3Z1W6"/>
<keyword evidence="1" id="KW-0813">Transport</keyword>
<evidence type="ECO:0000256" key="3">
    <source>
        <dbReference type="ARBA" id="ARBA00022840"/>
    </source>
</evidence>
<dbReference type="SMART" id="SM00382">
    <property type="entry name" value="AAA"/>
    <property type="match status" value="1"/>
</dbReference>
<dbReference type="InterPro" id="IPR015854">
    <property type="entry name" value="ABC_transpr_LolD-like"/>
</dbReference>
<sequence>MPETSSTVELSDVSLTLSGGAGPVNILRGVSLALGSGEAVSVMGPSGSGKTSLLMVVSGLERATSGGVRVAGRDLSAMGEDELARFRLHHVGIVFQSFHLLPAMTALENVALPLELLGDRKARMMAAEALESVGLAGRQEHFPAELSGGEQQRVALARAFAAHPGLLLADEPTGNLDEATGATVMDLLFRLQKEHGTTLLLVTHDSRLADRCDRRLRMHGGIVSALE</sequence>
<dbReference type="STRING" id="690850.Desaf_1738"/>
<evidence type="ECO:0000256" key="2">
    <source>
        <dbReference type="ARBA" id="ARBA00022741"/>
    </source>
</evidence>
<proteinExistence type="inferred from homology"/>